<dbReference type="GO" id="GO:0006508">
    <property type="term" value="P:proteolysis"/>
    <property type="evidence" value="ECO:0007669"/>
    <property type="project" value="UniProtKB-KW"/>
</dbReference>
<evidence type="ECO:0000259" key="6">
    <source>
        <dbReference type="Pfam" id="PF02897"/>
    </source>
</evidence>
<dbReference type="SUPFAM" id="SSF50993">
    <property type="entry name" value="Peptidase/esterase 'gauge' domain"/>
    <property type="match status" value="1"/>
</dbReference>
<reference evidence="7 8" key="1">
    <citation type="journal article" date="2014" name="Arch. Microbiol.">
        <title>Arthrobacter enclensis sp. nov., isolated from sediment sample.</title>
        <authorList>
            <person name="Dastager S.G."/>
            <person name="Liu Q."/>
            <person name="Tang S.K."/>
            <person name="Krishnamurthi S."/>
            <person name="Lee J.C."/>
            <person name="Li W.J."/>
        </authorList>
    </citation>
    <scope>NUCLEOTIDE SEQUENCE [LARGE SCALE GENOMIC DNA]</scope>
    <source>
        <strain evidence="7 8">NIO-1008</strain>
    </source>
</reference>
<evidence type="ECO:0000256" key="2">
    <source>
        <dbReference type="ARBA" id="ARBA00022801"/>
    </source>
</evidence>
<dbReference type="Proteomes" id="UP000053199">
    <property type="component" value="Unassembled WGS sequence"/>
</dbReference>
<keyword evidence="1" id="KW-0645">Protease</keyword>
<feature type="domain" description="Peptidase S9A N-terminal" evidence="6">
    <location>
        <begin position="46"/>
        <end position="232"/>
    </location>
</feature>
<evidence type="ECO:0000313" key="8">
    <source>
        <dbReference type="Proteomes" id="UP000053199"/>
    </source>
</evidence>
<dbReference type="Gene3D" id="2.130.10.120">
    <property type="entry name" value="Prolyl oligopeptidase, N-terminal domain"/>
    <property type="match status" value="1"/>
</dbReference>
<dbReference type="AlphaFoldDB" id="A0A0V8IGD3"/>
<feature type="domain" description="Peptidase S9 prolyl oligopeptidase catalytic" evidence="5">
    <location>
        <begin position="561"/>
        <end position="762"/>
    </location>
</feature>
<dbReference type="InterPro" id="IPR051167">
    <property type="entry name" value="Prolyl_oligopep/macrocyclase"/>
</dbReference>
<dbReference type="GO" id="GO:0004252">
    <property type="term" value="F:serine-type endopeptidase activity"/>
    <property type="evidence" value="ECO:0007669"/>
    <property type="project" value="InterPro"/>
</dbReference>
<evidence type="ECO:0000256" key="1">
    <source>
        <dbReference type="ARBA" id="ARBA00022670"/>
    </source>
</evidence>
<dbReference type="STRING" id="993070.AS031_14190"/>
<proteinExistence type="predicted"/>
<dbReference type="SMR" id="A0A0V8IGD3"/>
<dbReference type="Pfam" id="PF00326">
    <property type="entry name" value="Peptidase_S9"/>
    <property type="match status" value="1"/>
</dbReference>
<sequence length="766" mass="82443">MTTTAADSAPVPGPALPDEDGAPAGAAPAATAPAGPAPAGSAPEPADENAWLEDIYGEEQLAWVTEQNSRTEDLLEDAAYASLESSILEVLDSTDRIAMVGKRGDWYYNFWKDGNNPKGLWRRTSWESYCTDAPEWDVLLDVDALAAAEGEEWVFHGATFLRPAAGEPYRRALLALSPDGGDANRYREFDVDSRTFVDPAAGGFDLPTAKGNVSWLDADTLLVSSTADGLPKTASSYARTGVTLKRGGTLAGSPRIFDVPEQHMMAVVAHDSTPGFERTFAVDYIDFFNRTNLVLRDGEWVAIDVPTDVNVSAHRQWLLFRPQQDWSVDGATYPAGSLLAADFEDYLAGARSLSVLFTPDARTSLQSWSWTRNFLLLNLLQDVSSEIRVLDPSLPGASGDGCAWASTPLDACPPLHDVTAYAVDDEDDAAADGGAGDDFWLVATGFTTPSTLLRGTLERGEPGTAGVVSRHAAVKSSPSFFSDADYEVQQHFAVSEDGTRVPYFQVAAHNLPLDGQNPTQLSGYGGFEVSRTPAYSGTVGRAWLERRTAGLPGDGGAAPHSRGGVYVVANIRGGGEYGPSWHRAALKENRHKAYQDFAAVARDLISRGVTSPERLGCVGGSNGGLLVGNMLTRYPELFGAVSCGVPLLDMRRYTRLSAGHSWIAEYGDPDDPAQWEFIRTFSPYHLLKDGVEYPETFIWTATSDDRVGPVQARKMAARMLAMGIPNVWFHEALEGGHAGASDNRQAAALQARSQHFLWKALAGGTP</sequence>
<evidence type="ECO:0000313" key="7">
    <source>
        <dbReference type="EMBL" id="KSU73842.1"/>
    </source>
</evidence>
<dbReference type="GO" id="GO:0005829">
    <property type="term" value="C:cytosol"/>
    <property type="evidence" value="ECO:0007669"/>
    <property type="project" value="TreeGrafter"/>
</dbReference>
<dbReference type="InterPro" id="IPR001375">
    <property type="entry name" value="Peptidase_S9_cat"/>
</dbReference>
<comment type="caution">
    <text evidence="7">The sequence shown here is derived from an EMBL/GenBank/DDBJ whole genome shotgun (WGS) entry which is preliminary data.</text>
</comment>
<name>A0A0V8IGD3_9MICC</name>
<organism evidence="7 8">
    <name type="scientific">Pseudarthrobacter enclensis</name>
    <dbReference type="NCBI Taxonomy" id="993070"/>
    <lineage>
        <taxon>Bacteria</taxon>
        <taxon>Bacillati</taxon>
        <taxon>Actinomycetota</taxon>
        <taxon>Actinomycetes</taxon>
        <taxon>Micrococcales</taxon>
        <taxon>Micrococcaceae</taxon>
        <taxon>Pseudarthrobacter</taxon>
    </lineage>
</organism>
<gene>
    <name evidence="7" type="ORF">AS031_14190</name>
</gene>
<feature type="region of interest" description="Disordered" evidence="4">
    <location>
        <begin position="1"/>
        <end position="46"/>
    </location>
</feature>
<dbReference type="RefSeq" id="WP_058268816.1">
    <property type="nucleotide sequence ID" value="NZ_FMAZ01000006.1"/>
</dbReference>
<keyword evidence="3" id="KW-0720">Serine protease</keyword>
<accession>A0A0V8IGD3</accession>
<dbReference type="PANTHER" id="PTHR42881">
    <property type="entry name" value="PROLYL ENDOPEPTIDASE"/>
    <property type="match status" value="1"/>
</dbReference>
<feature type="compositionally biased region" description="Low complexity" evidence="4">
    <location>
        <begin position="22"/>
        <end position="44"/>
    </location>
</feature>
<dbReference type="InterPro" id="IPR002470">
    <property type="entry name" value="Peptidase_S9A"/>
</dbReference>
<keyword evidence="2" id="KW-0378">Hydrolase</keyword>
<dbReference type="InterPro" id="IPR023302">
    <property type="entry name" value="Pept_S9A_N"/>
</dbReference>
<dbReference type="GO" id="GO:0070012">
    <property type="term" value="F:oligopeptidase activity"/>
    <property type="evidence" value="ECO:0007669"/>
    <property type="project" value="TreeGrafter"/>
</dbReference>
<evidence type="ECO:0000256" key="4">
    <source>
        <dbReference type="SAM" id="MobiDB-lite"/>
    </source>
</evidence>
<keyword evidence="8" id="KW-1185">Reference proteome</keyword>
<dbReference type="EMBL" id="LNQM01000007">
    <property type="protein sequence ID" value="KSU73842.1"/>
    <property type="molecule type" value="Genomic_DNA"/>
</dbReference>
<dbReference type="InterPro" id="IPR029058">
    <property type="entry name" value="AB_hydrolase_fold"/>
</dbReference>
<dbReference type="Gene3D" id="3.40.50.1820">
    <property type="entry name" value="alpha/beta hydrolase"/>
    <property type="match status" value="2"/>
</dbReference>
<evidence type="ECO:0000259" key="5">
    <source>
        <dbReference type="Pfam" id="PF00326"/>
    </source>
</evidence>
<dbReference type="Pfam" id="PF02897">
    <property type="entry name" value="Peptidase_S9_N"/>
    <property type="match status" value="1"/>
</dbReference>
<dbReference type="PRINTS" id="PR00862">
    <property type="entry name" value="PROLIGOPTASE"/>
</dbReference>
<evidence type="ECO:0000256" key="3">
    <source>
        <dbReference type="ARBA" id="ARBA00022825"/>
    </source>
</evidence>
<dbReference type="OrthoDB" id="9801421at2"/>
<dbReference type="SUPFAM" id="SSF53474">
    <property type="entry name" value="alpha/beta-Hydrolases"/>
    <property type="match status" value="1"/>
</dbReference>
<protein>
    <submittedName>
        <fullName evidence="7">Prolyl oligopeptidase</fullName>
    </submittedName>
</protein>
<dbReference type="PANTHER" id="PTHR42881:SF13">
    <property type="entry name" value="PROLYL ENDOPEPTIDASE"/>
    <property type="match status" value="1"/>
</dbReference>